<evidence type="ECO:0000313" key="3">
    <source>
        <dbReference type="Proteomes" id="UP001519460"/>
    </source>
</evidence>
<reference evidence="2 3" key="1">
    <citation type="journal article" date="2023" name="Sci. Data">
        <title>Genome assembly of the Korean intertidal mud-creeper Batillaria attramentaria.</title>
        <authorList>
            <person name="Patra A.K."/>
            <person name="Ho P.T."/>
            <person name="Jun S."/>
            <person name="Lee S.J."/>
            <person name="Kim Y."/>
            <person name="Won Y.J."/>
        </authorList>
    </citation>
    <scope>NUCLEOTIDE SEQUENCE [LARGE SCALE GENOMIC DNA]</scope>
    <source>
        <strain evidence="2">Wonlab-2016</strain>
    </source>
</reference>
<protein>
    <submittedName>
        <fullName evidence="2">Uncharacterized protein</fullName>
    </submittedName>
</protein>
<name>A0ABD0K9S9_9CAEN</name>
<feature type="compositionally biased region" description="Polar residues" evidence="1">
    <location>
        <begin position="43"/>
        <end position="53"/>
    </location>
</feature>
<dbReference type="Proteomes" id="UP001519460">
    <property type="component" value="Unassembled WGS sequence"/>
</dbReference>
<accession>A0ABD0K9S9</accession>
<evidence type="ECO:0000256" key="1">
    <source>
        <dbReference type="SAM" id="MobiDB-lite"/>
    </source>
</evidence>
<evidence type="ECO:0000313" key="2">
    <source>
        <dbReference type="EMBL" id="KAK7483853.1"/>
    </source>
</evidence>
<feature type="region of interest" description="Disordered" evidence="1">
    <location>
        <begin position="43"/>
        <end position="70"/>
    </location>
</feature>
<keyword evidence="3" id="KW-1185">Reference proteome</keyword>
<dbReference type="AlphaFoldDB" id="A0ABD0K9S9"/>
<proteinExistence type="predicted"/>
<gene>
    <name evidence="2" type="ORF">BaRGS_00024870</name>
</gene>
<dbReference type="EMBL" id="JACVVK020000219">
    <property type="protein sequence ID" value="KAK7483853.1"/>
    <property type="molecule type" value="Genomic_DNA"/>
</dbReference>
<comment type="caution">
    <text evidence="2">The sequence shown here is derived from an EMBL/GenBank/DDBJ whole genome shotgun (WGS) entry which is preliminary data.</text>
</comment>
<organism evidence="2 3">
    <name type="scientific">Batillaria attramentaria</name>
    <dbReference type="NCBI Taxonomy" id="370345"/>
    <lineage>
        <taxon>Eukaryota</taxon>
        <taxon>Metazoa</taxon>
        <taxon>Spiralia</taxon>
        <taxon>Lophotrochozoa</taxon>
        <taxon>Mollusca</taxon>
        <taxon>Gastropoda</taxon>
        <taxon>Caenogastropoda</taxon>
        <taxon>Sorbeoconcha</taxon>
        <taxon>Cerithioidea</taxon>
        <taxon>Batillariidae</taxon>
        <taxon>Batillaria</taxon>
    </lineage>
</organism>
<sequence length="130" mass="14635">MQCWRRSQNTQQKTSPGFNNNVTHTTFAIQIYVSAYTVSKRTAPTSSASLCTSRSKKSQEGVHPSPSKQYSRITGGGNLRAFINLLCQSATHYIDEIHFTDLFTSRWKKSPKSRKCSNKTTLLELSSRVV</sequence>